<dbReference type="InterPro" id="IPR027961">
    <property type="entry name" value="DUF4442"/>
</dbReference>
<name>A0A381UD31_9ZZZZ</name>
<dbReference type="Pfam" id="PF14539">
    <property type="entry name" value="DUF4442"/>
    <property type="match status" value="1"/>
</dbReference>
<reference evidence="1" key="1">
    <citation type="submission" date="2018-05" db="EMBL/GenBank/DDBJ databases">
        <authorList>
            <person name="Lanie J.A."/>
            <person name="Ng W.-L."/>
            <person name="Kazmierczak K.M."/>
            <person name="Andrzejewski T.M."/>
            <person name="Davidsen T.M."/>
            <person name="Wayne K.J."/>
            <person name="Tettelin H."/>
            <person name="Glass J.I."/>
            <person name="Rusch D."/>
            <person name="Podicherti R."/>
            <person name="Tsui H.-C.T."/>
            <person name="Winkler M.E."/>
        </authorList>
    </citation>
    <scope>NUCLEOTIDE SEQUENCE</scope>
</reference>
<dbReference type="AlphaFoldDB" id="A0A381UD31"/>
<dbReference type="Gene3D" id="3.10.129.10">
    <property type="entry name" value="Hotdog Thioesterase"/>
    <property type="match status" value="1"/>
</dbReference>
<evidence type="ECO:0008006" key="2">
    <source>
        <dbReference type="Google" id="ProtNLM"/>
    </source>
</evidence>
<accession>A0A381UD31</accession>
<dbReference type="SUPFAM" id="SSF54637">
    <property type="entry name" value="Thioesterase/thiol ester dehydrase-isomerase"/>
    <property type="match status" value="1"/>
</dbReference>
<gene>
    <name evidence="1" type="ORF">METZ01_LOCUS78970</name>
</gene>
<evidence type="ECO:0000313" key="1">
    <source>
        <dbReference type="EMBL" id="SVA26116.1"/>
    </source>
</evidence>
<dbReference type="InterPro" id="IPR029069">
    <property type="entry name" value="HotDog_dom_sf"/>
</dbReference>
<organism evidence="1">
    <name type="scientific">marine metagenome</name>
    <dbReference type="NCBI Taxonomy" id="408172"/>
    <lineage>
        <taxon>unclassified sequences</taxon>
        <taxon>metagenomes</taxon>
        <taxon>ecological metagenomes</taxon>
    </lineage>
</organism>
<dbReference type="EMBL" id="UINC01006203">
    <property type="protein sequence ID" value="SVA26116.1"/>
    <property type="molecule type" value="Genomic_DNA"/>
</dbReference>
<dbReference type="CDD" id="cd03443">
    <property type="entry name" value="PaaI_thioesterase"/>
    <property type="match status" value="1"/>
</dbReference>
<sequence length="152" mass="17210">MQKTLKLYQSLKHLPLGKIIFSKMLCFMTPYFSSIKPSIKELTMNRCVVFMKKRRAVTNHLKTVHAIAMCNMAELAGGLMTEVSLPKNKRWIPSGMTVKYLKKATTNLTAIADGNELDWNTDGEIQVPVSITDDNNELVFSAEIKMNIKTKK</sequence>
<protein>
    <recommendedName>
        <fullName evidence="2">DUF4442 domain-containing protein</fullName>
    </recommendedName>
</protein>
<proteinExistence type="predicted"/>